<dbReference type="Proteomes" id="UP000186096">
    <property type="component" value="Unassembled WGS sequence"/>
</dbReference>
<evidence type="ECO:0000256" key="1">
    <source>
        <dbReference type="SAM" id="Phobius"/>
    </source>
</evidence>
<dbReference type="AlphaFoldDB" id="A0A1N6XH40"/>
<keyword evidence="3" id="KW-1185">Reference proteome</keyword>
<organism evidence="2 3">
    <name type="scientific">Microbispora rosea</name>
    <dbReference type="NCBI Taxonomy" id="58117"/>
    <lineage>
        <taxon>Bacteria</taxon>
        <taxon>Bacillati</taxon>
        <taxon>Actinomycetota</taxon>
        <taxon>Actinomycetes</taxon>
        <taxon>Streptosporangiales</taxon>
        <taxon>Streptosporangiaceae</taxon>
        <taxon>Microbispora</taxon>
    </lineage>
</organism>
<proteinExistence type="predicted"/>
<name>A0A1N6XH40_9ACTN</name>
<dbReference type="STRING" id="58117.SAMN05421833_105149"/>
<dbReference type="OrthoDB" id="3637911at2"/>
<dbReference type="RefSeq" id="WP_076434180.1">
    <property type="nucleotide sequence ID" value="NZ_FTNI01000005.1"/>
</dbReference>
<feature type="transmembrane region" description="Helical" evidence="1">
    <location>
        <begin position="53"/>
        <end position="71"/>
    </location>
</feature>
<gene>
    <name evidence="2" type="ORF">SAMN05421833_105149</name>
</gene>
<accession>A0A1N6XH40</accession>
<keyword evidence="1" id="KW-1133">Transmembrane helix</keyword>
<feature type="transmembrane region" description="Helical" evidence="1">
    <location>
        <begin position="7"/>
        <end position="33"/>
    </location>
</feature>
<keyword evidence="1" id="KW-0472">Membrane</keyword>
<protein>
    <submittedName>
        <fullName evidence="2">Uncharacterized protein</fullName>
    </submittedName>
</protein>
<reference evidence="3" key="1">
    <citation type="submission" date="2017-01" db="EMBL/GenBank/DDBJ databases">
        <authorList>
            <person name="Varghese N."/>
            <person name="Submissions S."/>
        </authorList>
    </citation>
    <scope>NUCLEOTIDE SEQUENCE [LARGE SCALE GENOMIC DNA]</scope>
    <source>
        <strain evidence="3">ATCC 12950</strain>
    </source>
</reference>
<evidence type="ECO:0000313" key="2">
    <source>
        <dbReference type="EMBL" id="SIR01590.1"/>
    </source>
</evidence>
<dbReference type="EMBL" id="FTNI01000005">
    <property type="protein sequence ID" value="SIR01590.1"/>
    <property type="molecule type" value="Genomic_DNA"/>
</dbReference>
<evidence type="ECO:0000313" key="3">
    <source>
        <dbReference type="Proteomes" id="UP000186096"/>
    </source>
</evidence>
<sequence length="77" mass="8368">MREVIRLAGAFLVAAGISGTIDHLAVQPFWGAILNVFNRQVIPRLSFLTGYEIYANLLVAVVGAVVLAAAWRRDEDA</sequence>
<keyword evidence="1" id="KW-0812">Transmembrane</keyword>